<dbReference type="Gramene" id="TraesLDM3A03G01410950.1">
    <property type="protein sequence ID" value="TraesLDM3A03G01410950.1.CDS1"/>
    <property type="gene ID" value="TraesLDM3A03G01410950"/>
</dbReference>
<reference evidence="2" key="1">
    <citation type="submission" date="2018-08" db="EMBL/GenBank/DDBJ databases">
        <authorList>
            <person name="Rossello M."/>
        </authorList>
    </citation>
    <scope>NUCLEOTIDE SEQUENCE [LARGE SCALE GENOMIC DNA]</scope>
    <source>
        <strain evidence="2">cv. Chinese Spring</strain>
    </source>
</reference>
<feature type="region of interest" description="Disordered" evidence="1">
    <location>
        <begin position="40"/>
        <end position="91"/>
    </location>
</feature>
<dbReference type="Gramene" id="TraesARI3A03G01431110.1">
    <property type="protein sequence ID" value="TraesARI3A03G01431110.1.CDS1"/>
    <property type="gene ID" value="TraesARI3A03G01431110"/>
</dbReference>
<dbReference type="Gramene" id="TraesWEE_scaffold_012548_01G000100.1">
    <property type="protein sequence ID" value="TraesWEE_scaffold_012548_01G000100.1"/>
    <property type="gene ID" value="TraesWEE_scaffold_012548_01G000100"/>
</dbReference>
<dbReference type="Gramene" id="TraesJAG3A03G01419440.1">
    <property type="protein sequence ID" value="TraesJAG3A03G01419440.1.CDS1"/>
    <property type="gene ID" value="TraesJAG3A03G01419440"/>
</dbReference>
<keyword evidence="3" id="KW-1185">Reference proteome</keyword>
<name>A0A3B6EGL5_WHEAT</name>
<dbReference type="OMA" id="TEVEYDR"/>
<dbReference type="Gramene" id="TraesCS3A02G214400.1">
    <property type="protein sequence ID" value="TraesCS3A02G214400.1.cds1"/>
    <property type="gene ID" value="TraesCS3A02G214400"/>
</dbReference>
<dbReference type="Gramene" id="TraesRN3A0100569000.1">
    <property type="protein sequence ID" value="TraesRN3A0100569000.1"/>
    <property type="gene ID" value="TraesRN3A0100569000"/>
</dbReference>
<evidence type="ECO:0000313" key="2">
    <source>
        <dbReference type="EnsemblPlants" id="TraesCS3A02G214400.1.cds1"/>
    </source>
</evidence>
<sequence>MAVGVQHTVMDRWSKGRESEEGLTVEVGCVLGEAGVDEVTQIDGGGRHDTEVEYDQRSDGDAACWPRSNNEDDEDNNEEASLQRITRLGAR</sequence>
<dbReference type="Gramene" id="TraesLAC3A03G01354260.1">
    <property type="protein sequence ID" value="TraesLAC3A03G01354260.1.CDS1"/>
    <property type="gene ID" value="TraesLAC3A03G01354260"/>
</dbReference>
<dbReference type="Gramene" id="TraesSYM3A03G01432260.1">
    <property type="protein sequence ID" value="TraesSYM3A03G01432260.1.CDS1"/>
    <property type="gene ID" value="TraesSYM3A03G01432260"/>
</dbReference>
<dbReference type="Gramene" id="TraesJUL3A03G01422510.1">
    <property type="protein sequence ID" value="TraesJUL3A03G01422510.1.CDS1"/>
    <property type="gene ID" value="TraesJUL3A03G01422510"/>
</dbReference>
<dbReference type="Gramene" id="TraesCS3A03G0556500.1">
    <property type="protein sequence ID" value="TraesCS3A03G0556500.1.CDS1"/>
    <property type="gene ID" value="TraesCS3A03G0556500"/>
</dbReference>
<organism evidence="2">
    <name type="scientific">Triticum aestivum</name>
    <name type="common">Wheat</name>
    <dbReference type="NCBI Taxonomy" id="4565"/>
    <lineage>
        <taxon>Eukaryota</taxon>
        <taxon>Viridiplantae</taxon>
        <taxon>Streptophyta</taxon>
        <taxon>Embryophyta</taxon>
        <taxon>Tracheophyta</taxon>
        <taxon>Spermatophyta</taxon>
        <taxon>Magnoliopsida</taxon>
        <taxon>Liliopsida</taxon>
        <taxon>Poales</taxon>
        <taxon>Poaceae</taxon>
        <taxon>BOP clade</taxon>
        <taxon>Pooideae</taxon>
        <taxon>Triticodae</taxon>
        <taxon>Triticeae</taxon>
        <taxon>Triticinae</taxon>
        <taxon>Triticum</taxon>
    </lineage>
</organism>
<dbReference type="Gramene" id="TraesCLE_scaffold_000119_01G000200.1">
    <property type="protein sequence ID" value="TraesCLE_scaffold_000119_01G000200.1"/>
    <property type="gene ID" value="TraesCLE_scaffold_000119_01G000200"/>
</dbReference>
<dbReference type="Gramene" id="TraesNOR3A03G01430980.1">
    <property type="protein sequence ID" value="TraesNOR3A03G01430980.1.CDS1"/>
    <property type="gene ID" value="TraesNOR3A03G01430980"/>
</dbReference>
<dbReference type="Gramene" id="TraesCAD_scaffold_001119_01G000100.1">
    <property type="protein sequence ID" value="TraesCAD_scaffold_001119_01G000100.1"/>
    <property type="gene ID" value="TraesCAD_scaffold_001119_01G000100"/>
</dbReference>
<proteinExistence type="predicted"/>
<dbReference type="AlphaFoldDB" id="A0A3B6EGL5"/>
<dbReference type="EnsemblPlants" id="TraesCS3A02G214400.1">
    <property type="protein sequence ID" value="TraesCS3A02G214400.1.cds1"/>
    <property type="gene ID" value="TraesCS3A02G214400"/>
</dbReference>
<feature type="compositionally biased region" description="Basic and acidic residues" evidence="1">
    <location>
        <begin position="45"/>
        <end position="60"/>
    </location>
</feature>
<dbReference type="Gramene" id="TraesROB_scaffold_002533_01G000200.1">
    <property type="protein sequence ID" value="TraesROB_scaffold_002533_01G000200.1"/>
    <property type="gene ID" value="TraesROB_scaffold_002533_01G000200"/>
</dbReference>
<dbReference type="Gramene" id="TraesPARA_EIv1.0_0824460.1">
    <property type="protein sequence ID" value="TraesPARA_EIv1.0_0824460.1.CDS1"/>
    <property type="gene ID" value="TraesPARA_EIv1.0_0824460"/>
</dbReference>
<evidence type="ECO:0000313" key="3">
    <source>
        <dbReference type="Proteomes" id="UP000019116"/>
    </source>
</evidence>
<dbReference type="Proteomes" id="UP000019116">
    <property type="component" value="Chromosome 3A"/>
</dbReference>
<reference evidence="2" key="2">
    <citation type="submission" date="2018-10" db="UniProtKB">
        <authorList>
            <consortium name="EnsemblPlants"/>
        </authorList>
    </citation>
    <scope>IDENTIFICATION</scope>
</reference>
<dbReference type="Gramene" id="TraesSTA3A03G01401720.1">
    <property type="protein sequence ID" value="TraesSTA3A03G01401720.1.CDS1"/>
    <property type="gene ID" value="TraesSTA3A03G01401720"/>
</dbReference>
<dbReference type="Gramene" id="TraesMAC3A03G01407980.1">
    <property type="protein sequence ID" value="TraesMAC3A03G01407980.1.CDS1"/>
    <property type="gene ID" value="TraesMAC3A03G01407980"/>
</dbReference>
<evidence type="ECO:0000256" key="1">
    <source>
        <dbReference type="SAM" id="MobiDB-lite"/>
    </source>
</evidence>
<protein>
    <submittedName>
        <fullName evidence="2">Uncharacterized protein</fullName>
    </submittedName>
</protein>
<accession>A0A3B6EGL5</accession>